<accession>A0A059FLW9</accession>
<organism evidence="5 6">
    <name type="scientific">Hyphomonas johnsonii MHS-2</name>
    <dbReference type="NCBI Taxonomy" id="1280950"/>
    <lineage>
        <taxon>Bacteria</taxon>
        <taxon>Pseudomonadati</taxon>
        <taxon>Pseudomonadota</taxon>
        <taxon>Alphaproteobacteria</taxon>
        <taxon>Hyphomonadales</taxon>
        <taxon>Hyphomonadaceae</taxon>
        <taxon>Hyphomonas</taxon>
    </lineage>
</organism>
<dbReference type="InterPro" id="IPR011970">
    <property type="entry name" value="MltB_2"/>
</dbReference>
<evidence type="ECO:0000256" key="1">
    <source>
        <dbReference type="SAM" id="MobiDB-lite"/>
    </source>
</evidence>
<evidence type="ECO:0000313" key="6">
    <source>
        <dbReference type="Proteomes" id="UP000025171"/>
    </source>
</evidence>
<dbReference type="STRING" id="1280950.HJO_11177"/>
<reference evidence="5 6" key="1">
    <citation type="journal article" date="2014" name="Antonie Van Leeuwenhoek">
        <title>Hyphomonas beringensis sp. nov. and Hyphomonas chukchiensis sp. nov., isolated from surface seawater of the Bering Sea and Chukchi Sea.</title>
        <authorList>
            <person name="Li C."/>
            <person name="Lai Q."/>
            <person name="Li G."/>
            <person name="Dong C."/>
            <person name="Wang J."/>
            <person name="Liao Y."/>
            <person name="Shao Z."/>
        </authorList>
    </citation>
    <scope>NUCLEOTIDE SEQUENCE [LARGE SCALE GENOMIC DNA]</scope>
    <source>
        <strain evidence="5 6">MHS-2</strain>
    </source>
</reference>
<protein>
    <submittedName>
        <fullName evidence="5">Lytic murein transglycosylase</fullName>
    </submittedName>
</protein>
<dbReference type="Gene3D" id="1.10.8.350">
    <property type="entry name" value="Bacterial muramidase"/>
    <property type="match status" value="1"/>
</dbReference>
<dbReference type="CDD" id="cd13399">
    <property type="entry name" value="Slt35-like"/>
    <property type="match status" value="1"/>
</dbReference>
<dbReference type="Proteomes" id="UP000025171">
    <property type="component" value="Unassembled WGS sequence"/>
</dbReference>
<dbReference type="PANTHER" id="PTHR30163:SF8">
    <property type="entry name" value="LYTIC MUREIN TRANSGLYCOSYLASE"/>
    <property type="match status" value="1"/>
</dbReference>
<feature type="domain" description="Peptidoglycan binding-like" evidence="3">
    <location>
        <begin position="388"/>
        <end position="440"/>
    </location>
</feature>
<dbReference type="PROSITE" id="PS51257">
    <property type="entry name" value="PROKAR_LIPOPROTEIN"/>
    <property type="match status" value="1"/>
</dbReference>
<dbReference type="InterPro" id="IPR031304">
    <property type="entry name" value="SLT_2"/>
</dbReference>
<evidence type="ECO:0000259" key="3">
    <source>
        <dbReference type="Pfam" id="PF01471"/>
    </source>
</evidence>
<dbReference type="InterPro" id="IPR036366">
    <property type="entry name" value="PGBDSf"/>
</dbReference>
<dbReference type="EMBL" id="ARYK01000005">
    <property type="protein sequence ID" value="KCZ91675.1"/>
    <property type="molecule type" value="Genomic_DNA"/>
</dbReference>
<dbReference type="Pfam" id="PF13406">
    <property type="entry name" value="SLT_2"/>
    <property type="match status" value="1"/>
</dbReference>
<dbReference type="InterPro" id="IPR043426">
    <property type="entry name" value="MltB-like"/>
</dbReference>
<feature type="signal peptide" evidence="2">
    <location>
        <begin position="1"/>
        <end position="25"/>
    </location>
</feature>
<dbReference type="Gene3D" id="1.10.101.10">
    <property type="entry name" value="PGBD-like superfamily/PGBD"/>
    <property type="match status" value="1"/>
</dbReference>
<dbReference type="Pfam" id="PF01471">
    <property type="entry name" value="PG_binding_1"/>
    <property type="match status" value="1"/>
</dbReference>
<dbReference type="InterPro" id="IPR036365">
    <property type="entry name" value="PGBD-like_sf"/>
</dbReference>
<proteinExistence type="predicted"/>
<dbReference type="AlphaFoldDB" id="A0A059FLW9"/>
<evidence type="ECO:0000313" key="5">
    <source>
        <dbReference type="EMBL" id="KCZ91675.1"/>
    </source>
</evidence>
<feature type="region of interest" description="Disordered" evidence="1">
    <location>
        <begin position="28"/>
        <end position="58"/>
    </location>
</feature>
<dbReference type="GO" id="GO:0008933">
    <property type="term" value="F:peptidoglycan lytic transglycosylase activity"/>
    <property type="evidence" value="ECO:0007669"/>
    <property type="project" value="TreeGrafter"/>
</dbReference>
<evidence type="ECO:0000259" key="4">
    <source>
        <dbReference type="Pfam" id="PF13406"/>
    </source>
</evidence>
<evidence type="ECO:0000256" key="2">
    <source>
        <dbReference type="SAM" id="SignalP"/>
    </source>
</evidence>
<dbReference type="SUPFAM" id="SSF47090">
    <property type="entry name" value="PGBD-like"/>
    <property type="match status" value="1"/>
</dbReference>
<gene>
    <name evidence="5" type="ORF">HJO_11177</name>
</gene>
<dbReference type="Gene3D" id="1.10.530.10">
    <property type="match status" value="1"/>
</dbReference>
<dbReference type="InterPro" id="IPR002477">
    <property type="entry name" value="Peptidoglycan-bd-like"/>
</dbReference>
<dbReference type="PATRIC" id="fig|1280950.3.peg.2238"/>
<keyword evidence="6" id="KW-1185">Reference proteome</keyword>
<sequence length="460" mass="48046">MKRNGLARTQLLAVAALTGLLASCAAGPQPVPTPTPGSGGNSGTPAPGDPAPATGPISYVSSGHAAMDAWRDDFSNRALAAGHDRALVESMLAGIEPIPLWLSPDVQVAGTGIGDQAEFAKPVWEYLRVPLGESRISGGKARLSENPALFDALEARYGVDRQVLVSIWGMETSYGAVIGSFDAPNVLANMAVEGRRRSFAEGELLATMKIVERGDADRDELVAGWAGALGQTQFMPSTYLVFAEDFDGDGHKDVWKNEGDALASAANYLKKSGYAMGQPWGLEVVVPAGFDFAMADGKERRMETWQAAGLAPITGGPFNTGGADFAQLWLPAGAEGPKYLLFNNFKVFKTYNNADSYAFAVGMAGNAMIGRPGPATPWPTHLRPLSVADIKALQAGLNAKGFSAGPVDGIPGRQTKTALQDFQKSQGLVADGYPTREMLQLVTGTGAGGVGISSATEGPS</sequence>
<dbReference type="eggNOG" id="COG2951">
    <property type="taxonomic scope" value="Bacteria"/>
</dbReference>
<dbReference type="eggNOG" id="COG3409">
    <property type="taxonomic scope" value="Bacteria"/>
</dbReference>
<dbReference type="PANTHER" id="PTHR30163">
    <property type="entry name" value="MEMBRANE-BOUND LYTIC MUREIN TRANSGLYCOSYLASE B"/>
    <property type="match status" value="1"/>
</dbReference>
<comment type="caution">
    <text evidence="5">The sequence shown here is derived from an EMBL/GenBank/DDBJ whole genome shotgun (WGS) entry which is preliminary data.</text>
</comment>
<dbReference type="GO" id="GO:0009253">
    <property type="term" value="P:peptidoglycan catabolic process"/>
    <property type="evidence" value="ECO:0007669"/>
    <property type="project" value="TreeGrafter"/>
</dbReference>
<keyword evidence="2" id="KW-0732">Signal</keyword>
<dbReference type="NCBIfam" id="TIGR02283">
    <property type="entry name" value="MltB_2"/>
    <property type="match status" value="1"/>
</dbReference>
<dbReference type="RefSeq" id="WP_035616941.1">
    <property type="nucleotide sequence ID" value="NZ_ARYK01000005.1"/>
</dbReference>
<dbReference type="OrthoDB" id="9808544at2"/>
<name>A0A059FLW9_9PROT</name>
<dbReference type="SUPFAM" id="SSF53955">
    <property type="entry name" value="Lysozyme-like"/>
    <property type="match status" value="1"/>
</dbReference>
<feature type="chain" id="PRO_5001578213" evidence="2">
    <location>
        <begin position="26"/>
        <end position="460"/>
    </location>
</feature>
<feature type="domain" description="Transglycosylase SLT" evidence="4">
    <location>
        <begin position="67"/>
        <end position="363"/>
    </location>
</feature>
<feature type="compositionally biased region" description="Low complexity" evidence="1">
    <location>
        <begin position="43"/>
        <end position="56"/>
    </location>
</feature>
<dbReference type="InterPro" id="IPR023346">
    <property type="entry name" value="Lysozyme-like_dom_sf"/>
</dbReference>